<feature type="compositionally biased region" description="Basic residues" evidence="1">
    <location>
        <begin position="23"/>
        <end position="34"/>
    </location>
</feature>
<feature type="region of interest" description="Disordered" evidence="1">
    <location>
        <begin position="253"/>
        <end position="273"/>
    </location>
</feature>
<dbReference type="HOGENOM" id="CLU_075334_0_0_1"/>
<evidence type="ECO:0000313" key="4">
    <source>
        <dbReference type="Proteomes" id="UP000002605"/>
    </source>
</evidence>
<dbReference type="CGD" id="CAL0000163962">
    <property type="gene designation" value="Cd36_22820"/>
</dbReference>
<evidence type="ECO:0000313" key="3">
    <source>
        <dbReference type="EMBL" id="CAX44061.1"/>
    </source>
</evidence>
<dbReference type="EMBL" id="FM992689">
    <property type="protein sequence ID" value="CAX44061.1"/>
    <property type="molecule type" value="Genomic_DNA"/>
</dbReference>
<accession>B9WCD9</accession>
<organism evidence="3 4">
    <name type="scientific">Candida dubliniensis (strain CD36 / ATCC MYA-646 / CBS 7987 / NCPF 3949 / NRRL Y-17841)</name>
    <name type="common">Yeast</name>
    <dbReference type="NCBI Taxonomy" id="573826"/>
    <lineage>
        <taxon>Eukaryota</taxon>
        <taxon>Fungi</taxon>
        <taxon>Dikarya</taxon>
        <taxon>Ascomycota</taxon>
        <taxon>Saccharomycotina</taxon>
        <taxon>Pichiomycetes</taxon>
        <taxon>Debaryomycetaceae</taxon>
        <taxon>Candida/Lodderomyces clade</taxon>
        <taxon>Candida</taxon>
    </lineage>
</organism>
<dbReference type="KEGG" id="cdu:CD36_22820"/>
<dbReference type="GeneID" id="8046295"/>
<dbReference type="VEuPathDB" id="FungiDB:CD36_22820"/>
<keyword evidence="4" id="KW-1185">Reference proteome</keyword>
<sequence length="318" mass="36473">MAYNNNKNRNNNHKAGKNPNFRNKSHSKNFKPKFNPRFKQFKKETAVEIQVKLNRQNPDTAIQRAMVMDGSDKSIIVAVKRQMMNRLIQTKNDMAASKFKTSMIFAIARPHLAGMAAEWLQEFENDQIEKENPINGERRSNSTTLTIQEFIHQFDTRFLPKNNDMVIQANLSKLTHTGTYDQFRNAFFKLYDRMIEKKDPAIDSNALDLFKSKVRPIFLSELAAIHSISELRYFRPSDGSLAGDEALQKAINSTNSSGHQSQPKKVNNSNNQQWDDKKVCLRHGPCNHTTNECSAIANFIDADKKKSSKQFNKSESKN</sequence>
<reference evidence="3 4" key="1">
    <citation type="journal article" date="2009" name="Genome Res.">
        <title>Comparative genomics of the fungal pathogens Candida dubliniensis and Candida albicans.</title>
        <authorList>
            <person name="Jackson A.P."/>
            <person name="Gamble J.A."/>
            <person name="Yeomans T."/>
            <person name="Moran G.P."/>
            <person name="Saunders D."/>
            <person name="Harris D."/>
            <person name="Aslett M."/>
            <person name="Barrell J.F."/>
            <person name="Butler G."/>
            <person name="Citiulo F."/>
            <person name="Coleman D.C."/>
            <person name="de Groot P.W.J."/>
            <person name="Goodwin T.J."/>
            <person name="Quail M.A."/>
            <person name="McQuillan J."/>
            <person name="Munro C.A."/>
            <person name="Pain A."/>
            <person name="Poulter R.T."/>
            <person name="Rajandream M.A."/>
            <person name="Renauld H."/>
            <person name="Spiering M.J."/>
            <person name="Tivey A."/>
            <person name="Gow N.A.R."/>
            <person name="Barrell B."/>
            <person name="Sullivan D.J."/>
            <person name="Berriman M."/>
        </authorList>
    </citation>
    <scope>NUCLEOTIDE SEQUENCE [LARGE SCALE GENOMIC DNA]</scope>
    <source>
        <strain evidence="4">CD36 / ATCC MYA-646 / CBS 7987 / NCPF 3949 / NRRL Y-17841</strain>
    </source>
</reference>
<gene>
    <name evidence="2" type="ordered locus">Cd36_22820</name>
    <name evidence="3" type="ORF">CD36_22820</name>
</gene>
<protein>
    <submittedName>
        <fullName evidence="3">Transposable element protein, putative</fullName>
    </submittedName>
</protein>
<feature type="region of interest" description="Disordered" evidence="1">
    <location>
        <begin position="1"/>
        <end position="34"/>
    </location>
</feature>
<name>B9WCD9_CANDC</name>
<evidence type="ECO:0000256" key="1">
    <source>
        <dbReference type="SAM" id="MobiDB-lite"/>
    </source>
</evidence>
<dbReference type="AlphaFoldDB" id="B9WCD9"/>
<dbReference type="Proteomes" id="UP000002605">
    <property type="component" value="Chromosome 2"/>
</dbReference>
<proteinExistence type="predicted"/>
<evidence type="ECO:0000313" key="2">
    <source>
        <dbReference type="CGD" id="CAL0000163962"/>
    </source>
</evidence>
<dbReference type="RefSeq" id="XP_002418756.1">
    <property type="nucleotide sequence ID" value="XM_002418711.1"/>
</dbReference>